<keyword evidence="4" id="KW-1185">Reference proteome</keyword>
<comment type="caution">
    <text evidence="3">The sequence shown here is derived from an EMBL/GenBank/DDBJ whole genome shotgun (WGS) entry which is preliminary data.</text>
</comment>
<evidence type="ECO:0000256" key="2">
    <source>
        <dbReference type="SAM" id="Phobius"/>
    </source>
</evidence>
<dbReference type="Proteomes" id="UP001243330">
    <property type="component" value="Unassembled WGS sequence"/>
</dbReference>
<organism evidence="3 4">
    <name type="scientific">Colletotrichum chrysophilum</name>
    <dbReference type="NCBI Taxonomy" id="1836956"/>
    <lineage>
        <taxon>Eukaryota</taxon>
        <taxon>Fungi</taxon>
        <taxon>Dikarya</taxon>
        <taxon>Ascomycota</taxon>
        <taxon>Pezizomycotina</taxon>
        <taxon>Sordariomycetes</taxon>
        <taxon>Hypocreomycetidae</taxon>
        <taxon>Glomerellales</taxon>
        <taxon>Glomerellaceae</taxon>
        <taxon>Colletotrichum</taxon>
        <taxon>Colletotrichum gloeosporioides species complex</taxon>
    </lineage>
</organism>
<keyword evidence="2" id="KW-0472">Membrane</keyword>
<feature type="transmembrane region" description="Helical" evidence="2">
    <location>
        <begin position="30"/>
        <end position="51"/>
    </location>
</feature>
<accession>A0AAD8ZYZ0</accession>
<dbReference type="AlphaFoldDB" id="A0AAD8ZYZ0"/>
<name>A0AAD8ZYZ0_9PEZI</name>
<dbReference type="EMBL" id="JAQOWY010001161">
    <property type="protein sequence ID" value="KAK1837535.1"/>
    <property type="molecule type" value="Genomic_DNA"/>
</dbReference>
<keyword evidence="2" id="KW-1133">Transmembrane helix</keyword>
<evidence type="ECO:0000313" key="4">
    <source>
        <dbReference type="Proteomes" id="UP001243330"/>
    </source>
</evidence>
<feature type="region of interest" description="Disordered" evidence="1">
    <location>
        <begin position="73"/>
        <end position="98"/>
    </location>
</feature>
<sequence>MTLDAGAWLSAALRQLRTCSWPCLTVTHTLLTSIPIIVIIYPIHLISSHLIPSSHPISLVRFPGNSVTAHMAHSSPRAPLPIQDKVDSGKKKVSGWCV</sequence>
<keyword evidence="2" id="KW-0812">Transmembrane</keyword>
<evidence type="ECO:0000256" key="1">
    <source>
        <dbReference type="SAM" id="MobiDB-lite"/>
    </source>
</evidence>
<proteinExistence type="predicted"/>
<reference evidence="3" key="1">
    <citation type="submission" date="2023-01" db="EMBL/GenBank/DDBJ databases">
        <title>Colletotrichum chrysophilum M932 genome sequence.</title>
        <authorList>
            <person name="Baroncelli R."/>
        </authorList>
    </citation>
    <scope>NUCLEOTIDE SEQUENCE</scope>
    <source>
        <strain evidence="3">M932</strain>
    </source>
</reference>
<gene>
    <name evidence="3" type="ORF">CCHR01_19843</name>
</gene>
<protein>
    <submittedName>
        <fullName evidence="3">Uncharacterized protein</fullName>
    </submittedName>
</protein>
<evidence type="ECO:0000313" key="3">
    <source>
        <dbReference type="EMBL" id="KAK1837535.1"/>
    </source>
</evidence>